<comment type="subcellular location">
    <subcellularLocation>
        <location evidence="1">Membrane</location>
    </subcellularLocation>
</comment>
<keyword evidence="13" id="KW-0325">Glycoprotein</keyword>
<keyword evidence="7 15" id="KW-0720">Serine protease</keyword>
<dbReference type="PANTHER" id="PTHR42884">
    <property type="entry name" value="PROPROTEIN CONVERTASE SUBTILISIN/KEXIN-RELATED"/>
    <property type="match status" value="1"/>
</dbReference>
<keyword evidence="3 15" id="KW-0645">Protease</keyword>
<feature type="region of interest" description="Disordered" evidence="16">
    <location>
        <begin position="773"/>
        <end position="833"/>
    </location>
</feature>
<reference key="2">
    <citation type="submission" date="2011-08" db="EMBL/GenBank/DDBJ databases">
        <title>Genome sequence of Naumovozyma castellii.</title>
        <authorList>
            <person name="Gordon J.L."/>
            <person name="Armisen D."/>
            <person name="Proux-Wera E."/>
            <person name="OhEigeartaigh S.S."/>
            <person name="Byrne K.P."/>
            <person name="Wolfe K.H."/>
        </authorList>
    </citation>
    <scope>NUCLEOTIDE SEQUENCE</scope>
    <source>
        <strain>Type strain:CBS 4309</strain>
    </source>
</reference>
<name>G0V5B2_NAUCA</name>
<feature type="compositionally biased region" description="Basic and acidic residues" evidence="16">
    <location>
        <begin position="784"/>
        <end position="795"/>
    </location>
</feature>
<dbReference type="PROSITE" id="PS00137">
    <property type="entry name" value="SUBTILASE_HIS"/>
    <property type="match status" value="1"/>
</dbReference>
<feature type="region of interest" description="Disordered" evidence="16">
    <location>
        <begin position="642"/>
        <end position="661"/>
    </location>
</feature>
<dbReference type="MEROPS" id="S08.070"/>
<sequence length="833" mass="92459">MFQVCALCLFIITTRKFQFIMNNETTKQQTHQKQPQRAPRQTAMTALDDHTTLIPTKDYARYRYFAVESTLSVAELLERHPDWTYEHPVRALPDHYVFSQPLSSTLQRRSLPLDPLPNHIASLQDLTPQRDHIVKRAPVPIIDSSMEPIVQAQKQLHISDPSFPKQWHLINAAFPGNDVNVKQLWYENVTGTGIVAAIVDDGVDYDNDNIKDNFSREGSWDFNDNGPLPKPKLKDDYHGTRCAGEIAASKNNGICGVGVAYDAKVAGIRILSGELTAEDEAASLVHALDVNDIYSCSWGPRDDGTHLQGPTDLVKKAMIRGVTEGRDQKGALYVFASGNGGAYGDNCNYDGYTNSIYSITVGAIDHKGLHPPYSESCSAVMVVTCSSGSGEFIHTTDIGDKCSNTHGGTSAAAPLAAGVYTLVLQANPELTWRDIQYVSILSSKQINQSDGDWQMGALGKPYSHKYGYGKMDAYDMVTMARDWENVKPQSWFYSSEESVLKSTKISEDILESTIKIDEDQLKKANLQRVEHVTVTVNIDTQIRGPTIIDLISPEGRISNLGVVRKRDVSSDGFKDWTFMSVAHWGETGIGEWKLQVRTTQDDNEIKFNNWKLKFFGESIDPEKTIPFKFGNDKPDATPIQDISSPVSSTSSISSSSIPPSVTVDPTTILEIPSATGTIDPDLDHNTPNRLPSPTEAFHYVISVFIIGVIFLILYFLFFVKSRRRIRRTRAEAYEFDIIDSDSDYDSTFDGSLASNHATNDTAVNMDDFDFDLSDEDNLSSDHGSGQDDPHIDGLLHDMQVNPFQETEQDNNADEPDLMGATPPPPETTEDTTK</sequence>
<evidence type="ECO:0000256" key="13">
    <source>
        <dbReference type="ARBA" id="ARBA00023180"/>
    </source>
</evidence>
<dbReference type="Pfam" id="PF00082">
    <property type="entry name" value="Peptidase_S8"/>
    <property type="match status" value="1"/>
</dbReference>
<evidence type="ECO:0000313" key="21">
    <source>
        <dbReference type="Proteomes" id="UP000001640"/>
    </source>
</evidence>
<dbReference type="STRING" id="1064592.G0V5B2"/>
<dbReference type="PROSITE" id="PS00136">
    <property type="entry name" value="SUBTILASE_ASP"/>
    <property type="match status" value="1"/>
</dbReference>
<gene>
    <name evidence="20" type="primary">NCAS0A00880</name>
    <name evidence="20" type="ordered locus">NCAS_0A00880</name>
</gene>
<evidence type="ECO:0000256" key="9">
    <source>
        <dbReference type="ARBA" id="ARBA00022989"/>
    </source>
</evidence>
<dbReference type="InterPro" id="IPR022398">
    <property type="entry name" value="Peptidase_S8_His-AS"/>
</dbReference>
<feature type="signal peptide" evidence="18">
    <location>
        <begin position="1"/>
        <end position="16"/>
    </location>
</feature>
<dbReference type="GO" id="GO:0005802">
    <property type="term" value="C:trans-Golgi network"/>
    <property type="evidence" value="ECO:0007669"/>
    <property type="project" value="EnsemblFungi"/>
</dbReference>
<dbReference type="InterPro" id="IPR023827">
    <property type="entry name" value="Peptidase_S8_Asp-AS"/>
</dbReference>
<comment type="similarity">
    <text evidence="2">Belongs to the peptidase S8 family. Furin subfamily.</text>
</comment>
<feature type="chain" id="PRO_5003410908" description="P/Homo B domain-containing protein" evidence="18">
    <location>
        <begin position="17"/>
        <end position="833"/>
    </location>
</feature>
<feature type="compositionally biased region" description="Acidic residues" evidence="16">
    <location>
        <begin position="806"/>
        <end position="816"/>
    </location>
</feature>
<evidence type="ECO:0000256" key="16">
    <source>
        <dbReference type="SAM" id="MobiDB-lite"/>
    </source>
</evidence>
<dbReference type="InterPro" id="IPR000209">
    <property type="entry name" value="Peptidase_S8/S53_dom"/>
</dbReference>
<evidence type="ECO:0000259" key="19">
    <source>
        <dbReference type="PROSITE" id="PS51829"/>
    </source>
</evidence>
<evidence type="ECO:0000256" key="3">
    <source>
        <dbReference type="ARBA" id="ARBA00022670"/>
    </source>
</evidence>
<feature type="domain" description="P/Homo B" evidence="19">
    <location>
        <begin position="486"/>
        <end position="620"/>
    </location>
</feature>
<keyword evidence="21" id="KW-1185">Reference proteome</keyword>
<keyword evidence="11" id="KW-0865">Zymogen</keyword>
<dbReference type="SUPFAM" id="SSF52743">
    <property type="entry name" value="Subtilisin-like"/>
    <property type="match status" value="1"/>
</dbReference>
<evidence type="ECO:0000256" key="6">
    <source>
        <dbReference type="ARBA" id="ARBA00022801"/>
    </source>
</evidence>
<dbReference type="InterPro" id="IPR036852">
    <property type="entry name" value="Peptidase_S8/S53_dom_sf"/>
</dbReference>
<dbReference type="PROSITE" id="PS51892">
    <property type="entry name" value="SUBTILASE"/>
    <property type="match status" value="1"/>
</dbReference>
<evidence type="ECO:0000256" key="2">
    <source>
        <dbReference type="ARBA" id="ARBA00005325"/>
    </source>
</evidence>
<evidence type="ECO:0000256" key="15">
    <source>
        <dbReference type="PROSITE-ProRule" id="PRU01240"/>
    </source>
</evidence>
<evidence type="ECO:0000256" key="17">
    <source>
        <dbReference type="SAM" id="Phobius"/>
    </source>
</evidence>
<keyword evidence="5 18" id="KW-0732">Signal</keyword>
<dbReference type="AlphaFoldDB" id="G0V5B2"/>
<dbReference type="Gene3D" id="2.60.120.260">
    <property type="entry name" value="Galactose-binding domain-like"/>
    <property type="match status" value="1"/>
</dbReference>
<keyword evidence="9 17" id="KW-1133">Transmembrane helix</keyword>
<dbReference type="Proteomes" id="UP000001640">
    <property type="component" value="Chromosome 1"/>
</dbReference>
<dbReference type="OrthoDB" id="300641at2759"/>
<dbReference type="PANTHER" id="PTHR42884:SF14">
    <property type="entry name" value="NEUROENDOCRINE CONVERTASE 1"/>
    <property type="match status" value="1"/>
</dbReference>
<evidence type="ECO:0000256" key="10">
    <source>
        <dbReference type="ARBA" id="ARBA00023136"/>
    </source>
</evidence>
<evidence type="ECO:0000256" key="14">
    <source>
        <dbReference type="PIRSR" id="PIRSR615500-1"/>
    </source>
</evidence>
<dbReference type="InterPro" id="IPR034182">
    <property type="entry name" value="Kexin/furin"/>
</dbReference>
<dbReference type="FunFam" id="3.40.50.200:FF:000005">
    <property type="entry name" value="Proprotein convertase subtilisin/kexin type 7"/>
    <property type="match status" value="1"/>
</dbReference>
<evidence type="ECO:0000256" key="8">
    <source>
        <dbReference type="ARBA" id="ARBA00022837"/>
    </source>
</evidence>
<feature type="active site" description="Charge relay system" evidence="14 15">
    <location>
        <position position="410"/>
    </location>
</feature>
<evidence type="ECO:0000256" key="4">
    <source>
        <dbReference type="ARBA" id="ARBA00022692"/>
    </source>
</evidence>
<evidence type="ECO:0000313" key="20">
    <source>
        <dbReference type="EMBL" id="CCC66648.1"/>
    </source>
</evidence>
<evidence type="ECO:0000256" key="7">
    <source>
        <dbReference type="ARBA" id="ARBA00022825"/>
    </source>
</evidence>
<dbReference type="InterPro" id="IPR015500">
    <property type="entry name" value="Peptidase_S8_subtilisin-rel"/>
</dbReference>
<dbReference type="InterPro" id="IPR002884">
    <property type="entry name" value="P_dom"/>
</dbReference>
<feature type="active site" description="Charge relay system" evidence="14 15">
    <location>
        <position position="238"/>
    </location>
</feature>
<dbReference type="KEGG" id="ncs:NCAS_0A00880"/>
<evidence type="ECO:0000256" key="5">
    <source>
        <dbReference type="ARBA" id="ARBA00022729"/>
    </source>
</evidence>
<dbReference type="InParanoid" id="G0V5B2"/>
<keyword evidence="8" id="KW-0106">Calcium</keyword>
<dbReference type="GO" id="GO:0007323">
    <property type="term" value="P:peptide pheromone maturation"/>
    <property type="evidence" value="ECO:0007669"/>
    <property type="project" value="EnsemblFungi"/>
</dbReference>
<protein>
    <recommendedName>
        <fullName evidence="19">P/Homo B domain-containing protein</fullName>
    </recommendedName>
</protein>
<dbReference type="InterPro" id="IPR008979">
    <property type="entry name" value="Galactose-bd-like_sf"/>
</dbReference>
<dbReference type="RefSeq" id="XP_003673039.1">
    <property type="nucleotide sequence ID" value="XM_003672991.1"/>
</dbReference>
<keyword evidence="6 15" id="KW-0378">Hydrolase</keyword>
<reference evidence="20 21" key="1">
    <citation type="journal article" date="2011" name="Proc. Natl. Acad. Sci. U.S.A.">
        <title>Evolutionary erosion of yeast sex chromosomes by mating-type switching accidents.</title>
        <authorList>
            <person name="Gordon J.L."/>
            <person name="Armisen D."/>
            <person name="Proux-Wera E."/>
            <person name="Oheigeartaigh S.S."/>
            <person name="Byrne K.P."/>
            <person name="Wolfe K.H."/>
        </authorList>
    </citation>
    <scope>NUCLEOTIDE SEQUENCE [LARGE SCALE GENOMIC DNA]</scope>
    <source>
        <strain evidence="21">ATCC 76901 / BCRC 22586 / CBS 4309 / NBRC 1992 / NRRL Y-12630</strain>
    </source>
</reference>
<dbReference type="eggNOG" id="KOG3525">
    <property type="taxonomic scope" value="Eukaryota"/>
</dbReference>
<dbReference type="SUPFAM" id="SSF49785">
    <property type="entry name" value="Galactose-binding domain-like"/>
    <property type="match status" value="1"/>
</dbReference>
<keyword evidence="10 17" id="KW-0472">Membrane</keyword>
<dbReference type="OMA" id="AYEFDII"/>
<dbReference type="GO" id="GO:0000139">
    <property type="term" value="C:Golgi membrane"/>
    <property type="evidence" value="ECO:0007669"/>
    <property type="project" value="TreeGrafter"/>
</dbReference>
<dbReference type="GO" id="GO:0016485">
    <property type="term" value="P:protein processing"/>
    <property type="evidence" value="ECO:0007669"/>
    <property type="project" value="TreeGrafter"/>
</dbReference>
<dbReference type="PROSITE" id="PS51829">
    <property type="entry name" value="P_HOMO_B"/>
    <property type="match status" value="1"/>
</dbReference>
<dbReference type="HOGENOM" id="CLU_002976_2_1_1"/>
<dbReference type="GeneID" id="96900137"/>
<keyword evidence="12" id="KW-1015">Disulfide bond</keyword>
<evidence type="ECO:0000256" key="12">
    <source>
        <dbReference type="ARBA" id="ARBA00023157"/>
    </source>
</evidence>
<dbReference type="Pfam" id="PF01483">
    <property type="entry name" value="P_proprotein"/>
    <property type="match status" value="1"/>
</dbReference>
<evidence type="ECO:0000256" key="11">
    <source>
        <dbReference type="ARBA" id="ARBA00023145"/>
    </source>
</evidence>
<dbReference type="PRINTS" id="PR00723">
    <property type="entry name" value="SUBTILISIN"/>
</dbReference>
<dbReference type="Gene3D" id="3.40.50.200">
    <property type="entry name" value="Peptidase S8/S53 domain"/>
    <property type="match status" value="1"/>
</dbReference>
<dbReference type="FunFam" id="2.60.120.260:FF:000026">
    <property type="entry name" value="proprotein convertase subtilisin/kexin type 7"/>
    <property type="match status" value="1"/>
</dbReference>
<dbReference type="GO" id="GO:0004252">
    <property type="term" value="F:serine-type endopeptidase activity"/>
    <property type="evidence" value="ECO:0007669"/>
    <property type="project" value="UniProtKB-UniRule"/>
</dbReference>
<dbReference type="PROSITE" id="PS00138">
    <property type="entry name" value="SUBTILASE_SER"/>
    <property type="match status" value="1"/>
</dbReference>
<dbReference type="EMBL" id="HE576752">
    <property type="protein sequence ID" value="CCC66648.1"/>
    <property type="molecule type" value="Genomic_DNA"/>
</dbReference>
<organism evidence="20 21">
    <name type="scientific">Naumovozyma castellii</name>
    <name type="common">Yeast</name>
    <name type="synonym">Saccharomyces castellii</name>
    <dbReference type="NCBI Taxonomy" id="27288"/>
    <lineage>
        <taxon>Eukaryota</taxon>
        <taxon>Fungi</taxon>
        <taxon>Dikarya</taxon>
        <taxon>Ascomycota</taxon>
        <taxon>Saccharomycotina</taxon>
        <taxon>Saccharomycetes</taxon>
        <taxon>Saccharomycetales</taxon>
        <taxon>Saccharomycetaceae</taxon>
        <taxon>Naumovozyma</taxon>
    </lineage>
</organism>
<dbReference type="FunCoup" id="G0V5B2">
    <property type="interactions" value="181"/>
</dbReference>
<keyword evidence="4 17" id="KW-0812">Transmembrane</keyword>
<feature type="transmembrane region" description="Helical" evidence="17">
    <location>
        <begin position="696"/>
        <end position="719"/>
    </location>
</feature>
<accession>G0V5B2</accession>
<dbReference type="InterPro" id="IPR023828">
    <property type="entry name" value="Peptidase_S8_Ser-AS"/>
</dbReference>
<dbReference type="CDD" id="cd04059">
    <property type="entry name" value="Peptidases_S8_Protein_convertases_Kexins_Furin-like"/>
    <property type="match status" value="1"/>
</dbReference>
<evidence type="ECO:0000256" key="18">
    <source>
        <dbReference type="SAM" id="SignalP"/>
    </source>
</evidence>
<evidence type="ECO:0000256" key="1">
    <source>
        <dbReference type="ARBA" id="ARBA00004370"/>
    </source>
</evidence>
<feature type="active site" description="Charge relay system" evidence="14 15">
    <location>
        <position position="200"/>
    </location>
</feature>
<proteinExistence type="inferred from homology"/>